<dbReference type="EMBL" id="CP013910">
    <property type="protein sequence ID" value="ALW87809.1"/>
    <property type="molecule type" value="Genomic_DNA"/>
</dbReference>
<dbReference type="InterPro" id="IPR020941">
    <property type="entry name" value="SUFU-like_domain"/>
</dbReference>
<evidence type="ECO:0000313" key="2">
    <source>
        <dbReference type="EMBL" id="ALW87809.1"/>
    </source>
</evidence>
<sequence>MVPGSDRAFHNVSGVRYEYLIHGYPQDARQLAHLLLHLAHWPYMNQRCLSAGQVVTFDTLNFSEPGWAFDSVYITYPYEDDTQVYGEPDGQLKVANLLLQVMWVIPLHPAERAFIEADEANVDVFEERLSTVQPNLGDLARPSVI</sequence>
<protein>
    <recommendedName>
        <fullName evidence="1">Suppressor of fused-like domain-containing protein</fullName>
    </recommendedName>
</protein>
<evidence type="ECO:0000313" key="3">
    <source>
        <dbReference type="Proteomes" id="UP000060071"/>
    </source>
</evidence>
<proteinExistence type="predicted"/>
<keyword evidence="3" id="KW-1185">Reference proteome</keyword>
<accession>A0ABM5X2A3</accession>
<organism evidence="2 3">
    <name type="scientific">Deinococcus actinosclerus</name>
    <dbReference type="NCBI Taxonomy" id="1768108"/>
    <lineage>
        <taxon>Bacteria</taxon>
        <taxon>Thermotogati</taxon>
        <taxon>Deinococcota</taxon>
        <taxon>Deinococci</taxon>
        <taxon>Deinococcales</taxon>
        <taxon>Deinococcaceae</taxon>
        <taxon>Deinococcus</taxon>
    </lineage>
</organism>
<dbReference type="Proteomes" id="UP000060071">
    <property type="component" value="Chromosome"/>
</dbReference>
<dbReference type="Pfam" id="PF05076">
    <property type="entry name" value="SUFU"/>
    <property type="match status" value="1"/>
</dbReference>
<reference evidence="2 3" key="1">
    <citation type="submission" date="2015-12" db="EMBL/GenBank/DDBJ databases">
        <authorList>
            <person name="Kim M.K."/>
            <person name="Srinivasan S."/>
            <person name="Lee J.-J."/>
            <person name="Kim K."/>
        </authorList>
    </citation>
    <scope>NUCLEOTIDE SEQUENCE [LARGE SCALE GENOMIC DNA]</scope>
    <source>
        <strain evidence="2 3">BM2</strain>
    </source>
</reference>
<gene>
    <name evidence="2" type="ORF">AUC44_01960</name>
</gene>
<feature type="domain" description="Suppressor of fused-like" evidence="1">
    <location>
        <begin position="10"/>
        <end position="141"/>
    </location>
</feature>
<name>A0ABM5X2A3_9DEIO</name>
<evidence type="ECO:0000259" key="1">
    <source>
        <dbReference type="Pfam" id="PF05076"/>
    </source>
</evidence>